<dbReference type="Proteomes" id="UP000247591">
    <property type="component" value="Unassembled WGS sequence"/>
</dbReference>
<keyword evidence="5" id="KW-0560">Oxidoreductase</keyword>
<dbReference type="InterPro" id="IPR036250">
    <property type="entry name" value="AcylCo_DH-like_C"/>
</dbReference>
<evidence type="ECO:0000256" key="5">
    <source>
        <dbReference type="ARBA" id="ARBA00023002"/>
    </source>
</evidence>
<dbReference type="Gene3D" id="1.20.140.10">
    <property type="entry name" value="Butyryl-CoA Dehydrogenase, subunit A, domain 3"/>
    <property type="match status" value="1"/>
</dbReference>
<dbReference type="GO" id="GO:0003995">
    <property type="term" value="F:acyl-CoA dehydrogenase activity"/>
    <property type="evidence" value="ECO:0007669"/>
    <property type="project" value="TreeGrafter"/>
</dbReference>
<sequence length="352" mass="36084">MDFTRDSTAETVSDVIDSVLQRHESIWDAGLTDVGGFETSLWAALAESGLLALPLPEASGGDDVAVGGLVPIPTALGRAAAVTPAIGTLIAGLAPLAHRAPDVAATLGARVQAGGWLATAISEPGAALTDTPHTTISNGKLSGTKTGVLHAEGASAILVSTDAGVAVVPADAPGVRMTRTTSSSGWGEYTVVLTDVAADSVIDGDPGWLQQHHSLGIAAYADGLVAGAMKLTATHVSERVQFDKPIGTFQAVQQQLADIYVVARSMTLATTSAGWRLTEGLDAGTDLALSGYWLAQEIPATMRTMIHLHGGVGVDLTYPLHRYFSIAKDLARLVGGPTGRLDALAQQVEAGV</sequence>
<dbReference type="GO" id="GO:0050660">
    <property type="term" value="F:flavin adenine dinucleotide binding"/>
    <property type="evidence" value="ECO:0007669"/>
    <property type="project" value="InterPro"/>
</dbReference>
<keyword evidence="3" id="KW-0285">Flavoprotein</keyword>
<comment type="cofactor">
    <cofactor evidence="1">
        <name>FAD</name>
        <dbReference type="ChEBI" id="CHEBI:57692"/>
    </cofactor>
</comment>
<feature type="domain" description="Acyl-CoA dehydrogenase/oxidase C-terminal" evidence="6">
    <location>
        <begin position="215"/>
        <end position="336"/>
    </location>
</feature>
<dbReference type="SUPFAM" id="SSF47203">
    <property type="entry name" value="Acyl-CoA dehydrogenase C-terminal domain-like"/>
    <property type="match status" value="1"/>
</dbReference>
<proteinExistence type="inferred from homology"/>
<dbReference type="RefSeq" id="WP_110471047.1">
    <property type="nucleotide sequence ID" value="NZ_QJSP01000011.1"/>
</dbReference>
<evidence type="ECO:0000313" key="7">
    <source>
        <dbReference type="EMBL" id="PYE15032.1"/>
    </source>
</evidence>
<accession>A0A318RIB9</accession>
<organism evidence="7 8">
    <name type="scientific">Williamsia limnetica</name>
    <dbReference type="NCBI Taxonomy" id="882452"/>
    <lineage>
        <taxon>Bacteria</taxon>
        <taxon>Bacillati</taxon>
        <taxon>Actinomycetota</taxon>
        <taxon>Actinomycetes</taxon>
        <taxon>Mycobacteriales</taxon>
        <taxon>Nocardiaceae</taxon>
        <taxon>Williamsia</taxon>
    </lineage>
</organism>
<gene>
    <name evidence="7" type="ORF">DFR67_111107</name>
</gene>
<keyword evidence="4" id="KW-0274">FAD</keyword>
<evidence type="ECO:0000256" key="2">
    <source>
        <dbReference type="ARBA" id="ARBA00009347"/>
    </source>
</evidence>
<evidence type="ECO:0000313" key="8">
    <source>
        <dbReference type="Proteomes" id="UP000247591"/>
    </source>
</evidence>
<dbReference type="InterPro" id="IPR009100">
    <property type="entry name" value="AcylCoA_DH/oxidase_NM_dom_sf"/>
</dbReference>
<dbReference type="OrthoDB" id="4319499at2"/>
<comment type="similarity">
    <text evidence="2">Belongs to the acyl-CoA dehydrogenase family.</text>
</comment>
<dbReference type="Pfam" id="PF00441">
    <property type="entry name" value="Acyl-CoA_dh_1"/>
    <property type="match status" value="1"/>
</dbReference>
<reference evidence="7 8" key="1">
    <citation type="submission" date="2018-06" db="EMBL/GenBank/DDBJ databases">
        <title>Genomic Encyclopedia of Type Strains, Phase IV (KMG-IV): sequencing the most valuable type-strain genomes for metagenomic binning, comparative biology and taxonomic classification.</title>
        <authorList>
            <person name="Goeker M."/>
        </authorList>
    </citation>
    <scope>NUCLEOTIDE SEQUENCE [LARGE SCALE GENOMIC DNA]</scope>
    <source>
        <strain evidence="7 8">DSM 45521</strain>
    </source>
</reference>
<dbReference type="InterPro" id="IPR009075">
    <property type="entry name" value="AcylCo_DH/oxidase_C"/>
</dbReference>
<name>A0A318RIB9_WILLI</name>
<dbReference type="SUPFAM" id="SSF56645">
    <property type="entry name" value="Acyl-CoA dehydrogenase NM domain-like"/>
    <property type="match status" value="1"/>
</dbReference>
<dbReference type="PANTHER" id="PTHR43884:SF20">
    <property type="entry name" value="ACYL-COA DEHYDROGENASE FADE28"/>
    <property type="match status" value="1"/>
</dbReference>
<comment type="caution">
    <text evidence="7">The sequence shown here is derived from an EMBL/GenBank/DDBJ whole genome shotgun (WGS) entry which is preliminary data.</text>
</comment>
<protein>
    <submittedName>
        <fullName evidence="7">Alkylation response protein AidB-like acyl-CoA dehydrogenase</fullName>
    </submittedName>
</protein>
<evidence type="ECO:0000259" key="6">
    <source>
        <dbReference type="Pfam" id="PF00441"/>
    </source>
</evidence>
<evidence type="ECO:0000256" key="4">
    <source>
        <dbReference type="ARBA" id="ARBA00022827"/>
    </source>
</evidence>
<dbReference type="AlphaFoldDB" id="A0A318RIB9"/>
<evidence type="ECO:0000256" key="1">
    <source>
        <dbReference type="ARBA" id="ARBA00001974"/>
    </source>
</evidence>
<dbReference type="InterPro" id="IPR037069">
    <property type="entry name" value="AcylCoA_DH/ox_N_sf"/>
</dbReference>
<dbReference type="PANTHER" id="PTHR43884">
    <property type="entry name" value="ACYL-COA DEHYDROGENASE"/>
    <property type="match status" value="1"/>
</dbReference>
<keyword evidence="8" id="KW-1185">Reference proteome</keyword>
<dbReference type="Gene3D" id="1.10.540.10">
    <property type="entry name" value="Acyl-CoA dehydrogenase/oxidase, N-terminal domain"/>
    <property type="match status" value="1"/>
</dbReference>
<dbReference type="EMBL" id="QJSP01000011">
    <property type="protein sequence ID" value="PYE15032.1"/>
    <property type="molecule type" value="Genomic_DNA"/>
</dbReference>
<evidence type="ECO:0000256" key="3">
    <source>
        <dbReference type="ARBA" id="ARBA00022630"/>
    </source>
</evidence>